<reference evidence="1 2" key="1">
    <citation type="submission" date="2016-10" db="EMBL/GenBank/DDBJ databases">
        <authorList>
            <person name="de Groot N.N."/>
        </authorList>
    </citation>
    <scope>NUCLEOTIDE SEQUENCE [LARGE SCALE GENOMIC DNA]</scope>
    <source>
        <strain evidence="1 2">DSM 9236</strain>
    </source>
</reference>
<keyword evidence="2" id="KW-1185">Reference proteome</keyword>
<dbReference type="RefSeq" id="WP_093913688.1">
    <property type="nucleotide sequence ID" value="NZ_FONL01000010.1"/>
</dbReference>
<name>A0A1I2BV70_9FIRM</name>
<dbReference type="EMBL" id="FONL01000010">
    <property type="protein sequence ID" value="SFE59992.1"/>
    <property type="molecule type" value="Genomic_DNA"/>
</dbReference>
<sequence length="150" mass="16642">MSGMFTIKVNMGSVISTAIRDIDKYDAEKQKKIRKVIADGTKAVRDRAVQAAPKGPTGKLRKGIKSSVVGDGREGLVTSTAPHSALVEYGTDNRLTYSRKGKVLKFTWKGKVRYYRGVLKSGKMKPKPFLKKAADNEWPNIVRNMEDALK</sequence>
<proteinExistence type="predicted"/>
<evidence type="ECO:0000313" key="2">
    <source>
        <dbReference type="Proteomes" id="UP000198896"/>
    </source>
</evidence>
<dbReference type="Proteomes" id="UP000198896">
    <property type="component" value="Unassembled WGS sequence"/>
</dbReference>
<dbReference type="Pfam" id="PF04883">
    <property type="entry name" value="HK97-gp10_like"/>
    <property type="match status" value="1"/>
</dbReference>
<dbReference type="STRING" id="1123323.SAMN05216245_11021"/>
<dbReference type="OrthoDB" id="1684158at2"/>
<dbReference type="InterPro" id="IPR010064">
    <property type="entry name" value="HK97-gp10_tail"/>
</dbReference>
<protein>
    <submittedName>
        <fullName evidence="1">Phage protein, HK97 gp10 family</fullName>
    </submittedName>
</protein>
<accession>A0A1I2BV70</accession>
<dbReference type="AlphaFoldDB" id="A0A1I2BV70"/>
<gene>
    <name evidence="1" type="ORF">SAMN05216245_11021</name>
</gene>
<organism evidence="1 2">
    <name type="scientific">Succiniclasticum ruminis DSM 9236</name>
    <dbReference type="NCBI Taxonomy" id="1123323"/>
    <lineage>
        <taxon>Bacteria</taxon>
        <taxon>Bacillati</taxon>
        <taxon>Bacillota</taxon>
        <taxon>Negativicutes</taxon>
        <taxon>Acidaminococcales</taxon>
        <taxon>Acidaminococcaceae</taxon>
        <taxon>Succiniclasticum</taxon>
    </lineage>
</organism>
<evidence type="ECO:0000313" key="1">
    <source>
        <dbReference type="EMBL" id="SFE59992.1"/>
    </source>
</evidence>